<name>A0A0K8RJS8_IXORI</name>
<accession>A0A0K8RJS8</accession>
<evidence type="ECO:0000313" key="2">
    <source>
        <dbReference type="EMBL" id="JAA70794.1"/>
    </source>
</evidence>
<protein>
    <submittedName>
        <fullName evidence="2">Putative metalloprotease</fullName>
    </submittedName>
</protein>
<keyword evidence="2" id="KW-0378">Hydrolase</keyword>
<dbReference type="Gene3D" id="3.40.390.10">
    <property type="entry name" value="Collagenase (Catalytic Domain)"/>
    <property type="match status" value="1"/>
</dbReference>
<keyword evidence="2" id="KW-0645">Protease</keyword>
<dbReference type="GO" id="GO:0008237">
    <property type="term" value="F:metallopeptidase activity"/>
    <property type="evidence" value="ECO:0007669"/>
    <property type="project" value="UniProtKB-KW"/>
</dbReference>
<dbReference type="GO" id="GO:0006508">
    <property type="term" value="P:proteolysis"/>
    <property type="evidence" value="ECO:0007669"/>
    <property type="project" value="UniProtKB-KW"/>
</dbReference>
<dbReference type="InterPro" id="IPR024079">
    <property type="entry name" value="MetalloPept_cat_dom_sf"/>
</dbReference>
<dbReference type="AlphaFoldDB" id="A0A0K8RJS8"/>
<dbReference type="EMBL" id="GADI01003014">
    <property type="protein sequence ID" value="JAA70794.1"/>
    <property type="molecule type" value="mRNA"/>
</dbReference>
<organism evidence="2">
    <name type="scientific">Ixodes ricinus</name>
    <name type="common">Common tick</name>
    <name type="synonym">Acarus ricinus</name>
    <dbReference type="NCBI Taxonomy" id="34613"/>
    <lineage>
        <taxon>Eukaryota</taxon>
        <taxon>Metazoa</taxon>
        <taxon>Ecdysozoa</taxon>
        <taxon>Arthropoda</taxon>
        <taxon>Chelicerata</taxon>
        <taxon>Arachnida</taxon>
        <taxon>Acari</taxon>
        <taxon>Parasitiformes</taxon>
        <taxon>Ixodida</taxon>
        <taxon>Ixodoidea</taxon>
        <taxon>Ixodidae</taxon>
        <taxon>Ixodinae</taxon>
        <taxon>Ixodes</taxon>
    </lineage>
</organism>
<keyword evidence="2" id="KW-0482">Metalloprotease</keyword>
<feature type="region of interest" description="Disordered" evidence="1">
    <location>
        <begin position="1"/>
        <end position="20"/>
    </location>
</feature>
<reference evidence="2" key="1">
    <citation type="submission" date="2012-12" db="EMBL/GenBank/DDBJ databases">
        <title>Identification and characterization of a phenylalanine ammonia-lyase gene family in Isatis indigotica Fort.</title>
        <authorList>
            <person name="Liu Q."/>
            <person name="Chen J."/>
            <person name="Zhou X."/>
            <person name="Di P."/>
            <person name="Xiao Y."/>
            <person name="Xuan H."/>
            <person name="Zhang L."/>
            <person name="Chen W."/>
        </authorList>
    </citation>
    <scope>NUCLEOTIDE SEQUENCE</scope>
    <source>
        <tissue evidence="2">Salivary gland</tissue>
    </source>
</reference>
<sequence length="126" mass="14151">MVHDEQGPPQELPESPGARECFASAGNIMSPSQTVKSNHKFSVCSGEQLRVFAGTSKTVNDLKNQRPRRTSNLHVNKIMEEQVSPQDFCNKKHPDLSEVRFQKELSQDGSTFSIKECQIVCLDFQV</sequence>
<proteinExistence type="evidence at transcript level"/>
<evidence type="ECO:0000256" key="1">
    <source>
        <dbReference type="SAM" id="MobiDB-lite"/>
    </source>
</evidence>